<evidence type="ECO:0000313" key="2">
    <source>
        <dbReference type="Proteomes" id="UP000007498"/>
    </source>
</evidence>
<accession>F1D0H9</accession>
<name>F1D0H9_9CAUD</name>
<dbReference type="Pfam" id="PF25675">
    <property type="entry name" value="Phage_nozzle"/>
    <property type="match status" value="1"/>
</dbReference>
<sequence>MALISQSIKNLKGGISQQPDILRYSDQGSKQINGFSSEVEGLQKRPPSVHVKRLTDQFGLGQKPYCHIINRDEVERYAVFFTGSNIRVFDLFTGDEKTVNAPNGLSYVTSSNPRKDLRMVTVADYTFILNRNVSTAQGTTNTPSGLAPFGHFGLVVIRGGQYGRTYRVKVNGSVEASFETPLGDQVEHAKQIDIAYIIDQLAAGLINRGWAVTKGSGYFYFSKSGTVIINSLEVEDGYNGQLAWGIINDVQKTTQLPVYAPNNYIIRVSGDPTLNQDDYYVKFDASRNVWTECPAPNIKADYNKATMPHVLIREADGTFTFKQADWTHRAAGDDDTNPYPSFIGNSINDIFFFRNRLGFLSGENVILSGSGNYFNFFPESVAVLTDTDPIDVAVSTNRISILKYAVPFSEELILWSDQAQFVLSSDGGLTPTTVRLDLTTEFEVTEQTRPFGIGRGVYFVSPRAKFSSVRRFYAVQDVTQVKNAEDISAHVPSYVENGVFKMSGSSTENFLTILTEGNEQRVYFYKFLYLQEQLVQQSWSHWDFGVNCRVLCCDMIGAVMHLVIDSPSGVLMEKIEFTQNTKDYPDEPYRLYVDRKIEYTFPEGSYNDDDFKTRVKLKDIYGSTPANGQYVFISLGGVTFTFDPPAAGGWQANDGLIEFDGDLRGTKFFVGEAYTFLYEFSKFLIKTTDTAGGVATEDIGRLQLRRAWVNYDKSGNFRVEVNNQGRTFTYNMTGNRLSTNELILGDESLDTGQFRYAVSGNATQVTVSLISDTPNPLSIIGGGWEGYYVRRSSGI</sequence>
<reference evidence="1 2" key="1">
    <citation type="journal article" date="2011" name="MBio">
        <title>Evidence of a dominant lineage of Vibrio cholerae-specific lytic bacteriophages shed by cholera patients over a 10-year period in Dhaka, Bangladesh.</title>
        <authorList>
            <person name="Seed K.D."/>
            <person name="Bodi K.L."/>
            <person name="Kropinski A.M."/>
            <person name="Ackermann H.W."/>
            <person name="Calderwood S.B."/>
            <person name="Qadri F."/>
            <person name="Camilli A."/>
        </authorList>
    </citation>
    <scope>NUCLEOTIDE SEQUENCE [LARGE SCALE GENOMIC DNA]</scope>
</reference>
<dbReference type="Proteomes" id="UP000007498">
    <property type="component" value="Segment"/>
</dbReference>
<evidence type="ECO:0000313" key="1">
    <source>
        <dbReference type="EMBL" id="ADX87623.1"/>
    </source>
</evidence>
<gene>
    <name evidence="1" type="ORF">TU18-21_00180</name>
</gene>
<proteinExistence type="predicted"/>
<dbReference type="InterPro" id="IPR058003">
    <property type="entry name" value="Phage_gp12"/>
</dbReference>
<organism evidence="1 2">
    <name type="scientific">Vibrio phage ICP3_2008_A</name>
    <dbReference type="NCBI Taxonomy" id="979537"/>
    <lineage>
        <taxon>Viruses</taxon>
        <taxon>Duplodnaviria</taxon>
        <taxon>Heunggongvirae</taxon>
        <taxon>Uroviricota</taxon>
        <taxon>Caudoviricetes</taxon>
        <taxon>Autographivirales</taxon>
        <taxon>Autotranscriptaviridae</taxon>
        <taxon>Studiervirinae</taxon>
        <taxon>Chatterjeevirus</taxon>
        <taxon>Chatterjeevirus ICP3</taxon>
    </lineage>
</organism>
<protein>
    <submittedName>
        <fullName evidence="1">Tail tubular protein B</fullName>
    </submittedName>
</protein>
<dbReference type="EMBL" id="HQ641343">
    <property type="protein sequence ID" value="ADX87623.1"/>
    <property type="molecule type" value="Genomic_DNA"/>
</dbReference>